<proteinExistence type="predicted"/>
<dbReference type="Proteomes" id="UP000054485">
    <property type="component" value="Unassembled WGS sequence"/>
</dbReference>
<reference evidence="1 2" key="1">
    <citation type="submission" date="2014-04" db="EMBL/GenBank/DDBJ databases">
        <authorList>
            <consortium name="DOE Joint Genome Institute"/>
            <person name="Kuo A."/>
            <person name="Ruytinx J."/>
            <person name="Rineau F."/>
            <person name="Colpaert J."/>
            <person name="Kohler A."/>
            <person name="Nagy L.G."/>
            <person name="Floudas D."/>
            <person name="Copeland A."/>
            <person name="Barry K.W."/>
            <person name="Cichocki N."/>
            <person name="Veneault-Fourrey C."/>
            <person name="LaButti K."/>
            <person name="Lindquist E.A."/>
            <person name="Lipzen A."/>
            <person name="Lundell T."/>
            <person name="Morin E."/>
            <person name="Murat C."/>
            <person name="Sun H."/>
            <person name="Tunlid A."/>
            <person name="Henrissat B."/>
            <person name="Grigoriev I.V."/>
            <person name="Hibbett D.S."/>
            <person name="Martin F."/>
            <person name="Nordberg H.P."/>
            <person name="Cantor M.N."/>
            <person name="Hua S.X."/>
        </authorList>
    </citation>
    <scope>NUCLEOTIDE SEQUENCE [LARGE SCALE GENOMIC DNA]</scope>
    <source>
        <strain evidence="1 2">UH-Slu-Lm8-n1</strain>
    </source>
</reference>
<dbReference type="EMBL" id="KN835596">
    <property type="protein sequence ID" value="KIK35699.1"/>
    <property type="molecule type" value="Genomic_DNA"/>
</dbReference>
<organism evidence="1 2">
    <name type="scientific">Suillus luteus UH-Slu-Lm8-n1</name>
    <dbReference type="NCBI Taxonomy" id="930992"/>
    <lineage>
        <taxon>Eukaryota</taxon>
        <taxon>Fungi</taxon>
        <taxon>Dikarya</taxon>
        <taxon>Basidiomycota</taxon>
        <taxon>Agaricomycotina</taxon>
        <taxon>Agaricomycetes</taxon>
        <taxon>Agaricomycetidae</taxon>
        <taxon>Boletales</taxon>
        <taxon>Suillineae</taxon>
        <taxon>Suillaceae</taxon>
        <taxon>Suillus</taxon>
    </lineage>
</organism>
<evidence type="ECO:0000313" key="1">
    <source>
        <dbReference type="EMBL" id="KIK35699.1"/>
    </source>
</evidence>
<reference evidence="2" key="2">
    <citation type="submission" date="2015-01" db="EMBL/GenBank/DDBJ databases">
        <title>Evolutionary Origins and Diversification of the Mycorrhizal Mutualists.</title>
        <authorList>
            <consortium name="DOE Joint Genome Institute"/>
            <consortium name="Mycorrhizal Genomics Consortium"/>
            <person name="Kohler A."/>
            <person name="Kuo A."/>
            <person name="Nagy L.G."/>
            <person name="Floudas D."/>
            <person name="Copeland A."/>
            <person name="Barry K.W."/>
            <person name="Cichocki N."/>
            <person name="Veneault-Fourrey C."/>
            <person name="LaButti K."/>
            <person name="Lindquist E.A."/>
            <person name="Lipzen A."/>
            <person name="Lundell T."/>
            <person name="Morin E."/>
            <person name="Murat C."/>
            <person name="Riley R."/>
            <person name="Ohm R."/>
            <person name="Sun H."/>
            <person name="Tunlid A."/>
            <person name="Henrissat B."/>
            <person name="Grigoriev I.V."/>
            <person name="Hibbett D.S."/>
            <person name="Martin F."/>
        </authorList>
    </citation>
    <scope>NUCLEOTIDE SEQUENCE [LARGE SCALE GENOMIC DNA]</scope>
    <source>
        <strain evidence="2">UH-Slu-Lm8-n1</strain>
    </source>
</reference>
<keyword evidence="2" id="KW-1185">Reference proteome</keyword>
<name>A0A0D0AC73_9AGAM</name>
<dbReference type="AlphaFoldDB" id="A0A0D0AC73"/>
<gene>
    <name evidence="1" type="ORF">CY34DRAFT_561822</name>
</gene>
<sequence>MIVRRSQIDQSCNVEVLQTVNSRFSKVRLSTRSLAALSAAYNACALPVHTNFIEASSVTARSHRVKLFFKTERSRRNFVRLTAYCPSTSQGIRYPQTGLQQHHTLASSRCWMAKHDVKTTRMWNRAFTRNRLDENFYS</sequence>
<protein>
    <submittedName>
        <fullName evidence="1">Uncharacterized protein</fullName>
    </submittedName>
</protein>
<dbReference type="HOGENOM" id="CLU_1856630_0_0_1"/>
<accession>A0A0D0AC73</accession>
<evidence type="ECO:0000313" key="2">
    <source>
        <dbReference type="Proteomes" id="UP000054485"/>
    </source>
</evidence>
<dbReference type="InParanoid" id="A0A0D0AC73"/>